<accession>A0A8H7KIS0</accession>
<evidence type="ECO:0000256" key="4">
    <source>
        <dbReference type="ARBA" id="ARBA00018070"/>
    </source>
</evidence>
<keyword evidence="9" id="KW-0472">Membrane</keyword>
<reference evidence="15 16" key="1">
    <citation type="journal article" name="Sci. Rep.">
        <title>Telomere-to-telomere assembled and centromere annotated genomes of the two main subspecies of the button mushroom Agaricus bisporus reveal especially polymorphic chromosome ends.</title>
        <authorList>
            <person name="Sonnenberg A.S.M."/>
            <person name="Sedaghat-Telgerd N."/>
            <person name="Lavrijssen B."/>
            <person name="Ohm R.A."/>
            <person name="Hendrickx P.M."/>
            <person name="Scholtmeijer K."/>
            <person name="Baars J.J.P."/>
            <person name="van Peer A."/>
        </authorList>
    </citation>
    <scope>NUCLEOTIDE SEQUENCE [LARGE SCALE GENOMIC DNA]</scope>
    <source>
        <strain evidence="15 16">H119_p4</strain>
    </source>
</reference>
<evidence type="ECO:0000256" key="6">
    <source>
        <dbReference type="ARBA" id="ARBA00022824"/>
    </source>
</evidence>
<dbReference type="Pfam" id="PF13329">
    <property type="entry name" value="ATG2_CAD"/>
    <property type="match status" value="2"/>
</dbReference>
<name>A0A8H7KIS0_AGABI</name>
<evidence type="ECO:0000256" key="9">
    <source>
        <dbReference type="ARBA" id="ARBA00023136"/>
    </source>
</evidence>
<protein>
    <recommendedName>
        <fullName evidence="4">Autophagy-related protein 2</fullName>
    </recommendedName>
</protein>
<dbReference type="GO" id="GO:0043495">
    <property type="term" value="F:protein-membrane adaptor activity"/>
    <property type="evidence" value="ECO:0007669"/>
    <property type="project" value="TreeGrafter"/>
</dbReference>
<comment type="subcellular location">
    <subcellularLocation>
        <location evidence="1">Endoplasmic reticulum membrane</location>
        <topology evidence="1">Peripheral membrane protein</topology>
    </subcellularLocation>
    <subcellularLocation>
        <location evidence="2">Preautophagosomal structure membrane</location>
        <topology evidence="2">Peripheral membrane protein</topology>
    </subcellularLocation>
</comment>
<feature type="region of interest" description="Disordered" evidence="14">
    <location>
        <begin position="1547"/>
        <end position="1573"/>
    </location>
</feature>
<evidence type="ECO:0000313" key="16">
    <source>
        <dbReference type="Proteomes" id="UP000629468"/>
    </source>
</evidence>
<evidence type="ECO:0000313" key="15">
    <source>
        <dbReference type="EMBL" id="KAF7778672.1"/>
    </source>
</evidence>
<feature type="compositionally biased region" description="Basic and acidic residues" evidence="14">
    <location>
        <begin position="756"/>
        <end position="769"/>
    </location>
</feature>
<dbReference type="GO" id="GO:0005789">
    <property type="term" value="C:endoplasmic reticulum membrane"/>
    <property type="evidence" value="ECO:0007669"/>
    <property type="project" value="UniProtKB-SubCell"/>
</dbReference>
<feature type="compositionally biased region" description="Polar residues" evidence="14">
    <location>
        <begin position="727"/>
        <end position="741"/>
    </location>
</feature>
<keyword evidence="8" id="KW-0445">Lipid transport</keyword>
<keyword evidence="5" id="KW-0813">Transport</keyword>
<dbReference type="InterPro" id="IPR026849">
    <property type="entry name" value="ATG2"/>
</dbReference>
<organism evidence="15 16">
    <name type="scientific">Agaricus bisporus var. burnettii</name>
    <dbReference type="NCBI Taxonomy" id="192524"/>
    <lineage>
        <taxon>Eukaryota</taxon>
        <taxon>Fungi</taxon>
        <taxon>Dikarya</taxon>
        <taxon>Basidiomycota</taxon>
        <taxon>Agaricomycotina</taxon>
        <taxon>Agaricomycetes</taxon>
        <taxon>Agaricomycetidae</taxon>
        <taxon>Agaricales</taxon>
        <taxon>Agaricineae</taxon>
        <taxon>Agaricaceae</taxon>
        <taxon>Agaricus</taxon>
    </lineage>
</organism>
<gene>
    <name evidence="15" type="ORF">Agabi119p4_3017</name>
</gene>
<feature type="compositionally biased region" description="Basic residues" evidence="14">
    <location>
        <begin position="1564"/>
        <end position="1573"/>
    </location>
</feature>
<comment type="catalytic activity">
    <reaction evidence="12">
        <text>a 1,2-diacyl-sn-glycero-3-phosphocholine(in) = a 1,2-diacyl-sn-glycero-3-phosphocholine(out)</text>
        <dbReference type="Rhea" id="RHEA:38571"/>
        <dbReference type="ChEBI" id="CHEBI:57643"/>
    </reaction>
</comment>
<sequence length="1994" mass="219059">MSWFYSWLPEFPNLNLNLNLTLPATIQGRFLSFILKKTLGKFFKPGQLDARQIDSQIGSGFVQVNDLELEHEEINNVLAGLPFVLRSGTLSSATVRIPWPNPLTSTLGFSFNSLHLVFEVASTPTVSVPDIDLASSVASVAETFLHEELTPREGASLLDSLHSEFPDTMENDAVPGGLDPFDVEVGEEARSGTEPGGISLFATLIERLLSRFEFDGRDIRITIIHPDNVSLTLTLTELKYSTSIKQTETSPLASGDQVPSVDRSLAVNGIYVQMKDVRRRLASRPESQDVDSPKLSANSTIYECASQSSAPNSSSSSLDEETMVAMSQSLASLPPRISSSQSIDNSMYQSALSVIDEENGIRHSDPPSQPISPSPDADSVLPLRESLDETVFSSGTIPITVRMTTVPPTNDSDNSKRGDEITFTLQTGLWACALRPWHIRGLLRLANAVASGLPASAPQPSKPVKPTEETALPPAFDVKGSIDHRGIVVLLLPSDSQASIGDLQYFFLHPLTPPRLPSGSMRIYVEGIAASLNFPLQKHPPGQVKSRPNGHMIMKGTFAIHNIDVFVFRRCCNGSVSAFPLLFMDPHLPGQYPTSHHHPVETDEAVSSHSHLPKFDIVDWTNEEHQKKGAARLSYWRCRPTTRQQMRYNPMSPAAAVSPSSQGDDSEAHDRVVSAFKLAFEQVQTCKESVKVTLQAMVAPIHLLVDLDNIIGDDTVMKFLEEATQGFDPSSLSKDSNQANTFYVDDTPPSTPRMHSTPEREGRVHYSTHDRSCLEYEREEMHTGAYGIKQRGKRAQSKDGVHLSLTLEAVRLELRVPSPHSSPRSGALIFDFHNIELWNGRRKADRHPHFTVPALEHSPESTTADGEPLLRIECGRIGVALSLVGQATAVAFLSLGSLSNLDDLEPNRLPPLQPRVSVTKSHTHSGVISALTLELPSAHVVVLKDLLDGVQYFVDDASQLFERFSQRMSKPSADAGGGEDVSLIGSHFFSRSGGNSTSGMMNSASANSSETVFKIIISEAFLRAWVPRADTEIPSIRPFDIRVSELNALIELKPEGKEETVITLGIWDIKIHNVFKSGKTETLLQLTALRSMSITPKPLIKLRFISAMSAGTTAKETKVKLTMCDFTCNIFPDMDWVKDLESFVKSPPGTFESVIPSEHTGILLKIMDGTVRLYAPTMPGAVILYAGDIDLATNITGKAPESTVTMGIQYLSLLAIDDVRTSRGEKAGSPDARGVIYLKRSGYALIAEVADTTAVVTISKASPVQVELLLDPVQLHLHIAADTLNSLSALINDIASSFTSSDEPMSQTSKDPAMLATTCSSRNLMASVEDIAFQRLPEVGPVPDMIYDDLPTNRDYLDESFGAAAGLRAFSDDELDDLDDNSDAESEIKDASFTEVEPGGTFNFNGETIKVHPGGVNIIEEHYDNIPAEQTEAPIGEIESQMKIRIRGGNITLFLYDGYDWARTRKVIEEEVKEMRRRLAKIRQLVANEQIQDLDMEETNAVLFNSVYIGLDQNVDVTETGALLEAIDEELKEDIETATQSSWQSLRPTGVALGGTGKPQSRTPRVHGKKLTRSKGPSMEFKLMGLNVDIDRFFPDELLVSKSTITVRDVEILDHIKTSTWKKFLTALPSDSRGNIRETDSNMVKVELRGVRPAPGHPSEESRLRAKILPLRLYVDQDAVDFLKKFFSFKDPHAVETENNGSSGEAYIQLAEIFSIDLKLDYKPRRVDYRALREGQTIELMNFFHFDGAEMTLRHITLAGVTGWPRLFEMLNDLWTPDVKATQLVDVISGVAPIRSMVNVGSGVADLVLLPISQYKKDGRIVRGMQKGATAFVKSTAIEAIKLGARLATGTQVILEQAENVLGGSESYMTETVQFDHAGHLGAESDEESSASDLISKYAEQPMDIREGFQSAYRSLRRNLNSAAQTILAVPMEVYERSGDEGPVRSVIRAVPIAVLKPMIGASEAISQTLLGLHNTLDPNVRRENEAKYKHRLS</sequence>
<evidence type="ECO:0000256" key="1">
    <source>
        <dbReference type="ARBA" id="ARBA00004406"/>
    </source>
</evidence>
<feature type="coiled-coil region" evidence="13">
    <location>
        <begin position="1465"/>
        <end position="1492"/>
    </location>
</feature>
<evidence type="ECO:0000256" key="12">
    <source>
        <dbReference type="ARBA" id="ARBA00024631"/>
    </source>
</evidence>
<feature type="region of interest" description="Disordered" evidence="14">
    <location>
        <begin position="359"/>
        <end position="380"/>
    </location>
</feature>
<evidence type="ECO:0000256" key="13">
    <source>
        <dbReference type="SAM" id="Coils"/>
    </source>
</evidence>
<keyword evidence="13" id="KW-0175">Coiled coil</keyword>
<feature type="region of interest" description="Disordered" evidence="14">
    <location>
        <begin position="727"/>
        <end position="769"/>
    </location>
</feature>
<dbReference type="GO" id="GO:0000045">
    <property type="term" value="P:autophagosome assembly"/>
    <property type="evidence" value="ECO:0007669"/>
    <property type="project" value="TreeGrafter"/>
</dbReference>
<comment type="catalytic activity">
    <reaction evidence="11">
        <text>a 1,2-diacyl-sn-glycero-3-phosphoethanolamine(in) = a 1,2-diacyl-sn-glycero-3-phosphoethanolamine(out)</text>
        <dbReference type="Rhea" id="RHEA:38895"/>
        <dbReference type="ChEBI" id="CHEBI:64612"/>
    </reaction>
</comment>
<dbReference type="GO" id="GO:0061723">
    <property type="term" value="P:glycophagy"/>
    <property type="evidence" value="ECO:0007669"/>
    <property type="project" value="TreeGrafter"/>
</dbReference>
<dbReference type="EMBL" id="JABXXO010000004">
    <property type="protein sequence ID" value="KAF7778672.1"/>
    <property type="molecule type" value="Genomic_DNA"/>
</dbReference>
<dbReference type="GO" id="GO:0032266">
    <property type="term" value="F:phosphatidylinositol-3-phosphate binding"/>
    <property type="evidence" value="ECO:0007669"/>
    <property type="project" value="TreeGrafter"/>
</dbReference>
<dbReference type="PANTHER" id="PTHR13190">
    <property type="entry name" value="AUTOPHAGY-RELATED 2, ISOFORM A"/>
    <property type="match status" value="1"/>
</dbReference>
<evidence type="ECO:0000256" key="5">
    <source>
        <dbReference type="ARBA" id="ARBA00022448"/>
    </source>
</evidence>
<evidence type="ECO:0000256" key="14">
    <source>
        <dbReference type="SAM" id="MobiDB-lite"/>
    </source>
</evidence>
<dbReference type="GO" id="GO:0061709">
    <property type="term" value="P:reticulophagy"/>
    <property type="evidence" value="ECO:0007669"/>
    <property type="project" value="TreeGrafter"/>
</dbReference>
<evidence type="ECO:0000256" key="8">
    <source>
        <dbReference type="ARBA" id="ARBA00023055"/>
    </source>
</evidence>
<keyword evidence="6" id="KW-0256">Endoplasmic reticulum</keyword>
<evidence type="ECO:0000256" key="7">
    <source>
        <dbReference type="ARBA" id="ARBA00023006"/>
    </source>
</evidence>
<evidence type="ECO:0000256" key="11">
    <source>
        <dbReference type="ARBA" id="ARBA00024615"/>
    </source>
</evidence>
<dbReference type="GO" id="GO:0000422">
    <property type="term" value="P:autophagy of mitochondrion"/>
    <property type="evidence" value="ECO:0007669"/>
    <property type="project" value="TreeGrafter"/>
</dbReference>
<dbReference type="GO" id="GO:0034045">
    <property type="term" value="C:phagophore assembly site membrane"/>
    <property type="evidence" value="ECO:0007669"/>
    <property type="project" value="UniProtKB-SubCell"/>
</dbReference>
<dbReference type="Proteomes" id="UP000629468">
    <property type="component" value="Unassembled WGS sequence"/>
</dbReference>
<comment type="catalytic activity">
    <reaction evidence="10">
        <text>a 1,2-diacyl-sn-glycero-3-phospho-L-serine(in) = a 1,2-diacyl-sn-glycero-3-phospho-L-serine(out)</text>
        <dbReference type="Rhea" id="RHEA:38663"/>
        <dbReference type="ChEBI" id="CHEBI:57262"/>
    </reaction>
</comment>
<keyword evidence="7" id="KW-0072">Autophagy</keyword>
<dbReference type="GO" id="GO:0034727">
    <property type="term" value="P:piecemeal microautophagy of the nucleus"/>
    <property type="evidence" value="ECO:0007669"/>
    <property type="project" value="TreeGrafter"/>
</dbReference>
<proteinExistence type="inferred from homology"/>
<dbReference type="GO" id="GO:0061908">
    <property type="term" value="C:phagophore"/>
    <property type="evidence" value="ECO:0007669"/>
    <property type="project" value="TreeGrafter"/>
</dbReference>
<comment type="similarity">
    <text evidence="3">Belongs to the ATG2 family.</text>
</comment>
<evidence type="ECO:0000256" key="10">
    <source>
        <dbReference type="ARBA" id="ARBA00024479"/>
    </source>
</evidence>
<evidence type="ECO:0000256" key="2">
    <source>
        <dbReference type="ARBA" id="ARBA00004623"/>
    </source>
</evidence>
<dbReference type="GO" id="GO:0006869">
    <property type="term" value="P:lipid transport"/>
    <property type="evidence" value="ECO:0007669"/>
    <property type="project" value="UniProtKB-KW"/>
</dbReference>
<dbReference type="PANTHER" id="PTHR13190:SF1">
    <property type="entry name" value="AUTOPHAGY-RELATED 2, ISOFORM A"/>
    <property type="match status" value="1"/>
</dbReference>
<comment type="caution">
    <text evidence="15">The sequence shown here is derived from an EMBL/GenBank/DDBJ whole genome shotgun (WGS) entry which is preliminary data.</text>
</comment>
<evidence type="ECO:0000256" key="3">
    <source>
        <dbReference type="ARBA" id="ARBA00009714"/>
    </source>
</evidence>